<reference evidence="13" key="2">
    <citation type="journal article" date="2002" name="Science">
        <title>The draft genome of Ciona intestinalis: insights into chordate and vertebrate origins.</title>
        <authorList>
            <person name="Dehal P."/>
            <person name="Satou Y."/>
            <person name="Campbell R.K."/>
            <person name="Chapman J."/>
            <person name="Degnan B."/>
            <person name="De Tomaso A."/>
            <person name="Davidson B."/>
            <person name="Di Gregorio A."/>
            <person name="Gelpke M."/>
            <person name="Goodstein D.M."/>
            <person name="Harafuji N."/>
            <person name="Hastings K.E."/>
            <person name="Ho I."/>
            <person name="Hotta K."/>
            <person name="Huang W."/>
            <person name="Kawashima T."/>
            <person name="Lemaire P."/>
            <person name="Martinez D."/>
            <person name="Meinertzhagen I.A."/>
            <person name="Necula S."/>
            <person name="Nonaka M."/>
            <person name="Putnam N."/>
            <person name="Rash S."/>
            <person name="Saiga H."/>
            <person name="Satake M."/>
            <person name="Terry A."/>
            <person name="Yamada L."/>
            <person name="Wang H.G."/>
            <person name="Awazu S."/>
            <person name="Azumi K."/>
            <person name="Boore J."/>
            <person name="Branno M."/>
            <person name="Chin-Bow S."/>
            <person name="DeSantis R."/>
            <person name="Doyle S."/>
            <person name="Francino P."/>
            <person name="Keys D.N."/>
            <person name="Haga S."/>
            <person name="Hayashi H."/>
            <person name="Hino K."/>
            <person name="Imai K.S."/>
            <person name="Inaba K."/>
            <person name="Kano S."/>
            <person name="Kobayashi K."/>
            <person name="Kobayashi M."/>
            <person name="Lee B.I."/>
            <person name="Makabe K.W."/>
            <person name="Manohar C."/>
            <person name="Matassi G."/>
            <person name="Medina M."/>
            <person name="Mochizuki Y."/>
            <person name="Mount S."/>
            <person name="Morishita T."/>
            <person name="Miura S."/>
            <person name="Nakayama A."/>
            <person name="Nishizaka S."/>
            <person name="Nomoto H."/>
            <person name="Ohta F."/>
            <person name="Oishi K."/>
            <person name="Rigoutsos I."/>
            <person name="Sano M."/>
            <person name="Sasaki A."/>
            <person name="Sasakura Y."/>
            <person name="Shoguchi E."/>
            <person name="Shin-i T."/>
            <person name="Spagnuolo A."/>
            <person name="Stainier D."/>
            <person name="Suzuki M.M."/>
            <person name="Tassy O."/>
            <person name="Takatori N."/>
            <person name="Tokuoka M."/>
            <person name="Yagi K."/>
            <person name="Yoshizaki F."/>
            <person name="Wada S."/>
            <person name="Zhang C."/>
            <person name="Hyatt P.D."/>
            <person name="Larimer F."/>
            <person name="Detter C."/>
            <person name="Doggett N."/>
            <person name="Glavina T."/>
            <person name="Hawkins T."/>
            <person name="Richardson P."/>
            <person name="Lucas S."/>
            <person name="Kohara Y."/>
            <person name="Levine M."/>
            <person name="Satoh N."/>
            <person name="Rokhsar D.S."/>
        </authorList>
    </citation>
    <scope>NUCLEOTIDE SEQUENCE [LARGE SCALE GENOMIC DNA]</scope>
</reference>
<evidence type="ECO:0000256" key="6">
    <source>
        <dbReference type="ARBA" id="ARBA00023242"/>
    </source>
</evidence>
<accession>Q8IAC7</accession>
<keyword evidence="3" id="KW-0217">Developmental protein</keyword>
<keyword evidence="5 7" id="KW-0371">Homeobox</keyword>
<feature type="domain" description="Homeobox" evidence="10">
    <location>
        <begin position="259"/>
        <end position="319"/>
    </location>
</feature>
<sequence>MKRNTRLPNFYIDTILRSLPLNKNPQKGEVEKYNNTHTGWTQPTREYTGVAHQVQSPAAQSKIDITSFNLQLHLFAQSILQWRQLYPSGPREYGDAYPAQNCEVPSIRSLAEINEVKRNQTKKSLWNPINDVRDPKNDLSNKDDTLTKSQDDPLASLNRLSQNVDYPANFHKELPRAHSTPKRSLISSDEKLAEDNQSPNSRRSLATGNQQPTSGTEEEKKTLWPAWVYCTRYSDRPSAGPRTRRVKRKCKSKDTGAESLDKRARTAFSPEQLDYLQVEFEKSQYLTEDRRVRVSEKLGLSVSQIKVWFQNKRAKVKKTSGVKNELAMQLIAQGLYNHRTQKQDE</sequence>
<evidence type="ECO:0000256" key="4">
    <source>
        <dbReference type="ARBA" id="ARBA00023125"/>
    </source>
</evidence>
<dbReference type="PANTHER" id="PTHR24341:SF6">
    <property type="entry name" value="HOMEOBOX PROTEIN INVECTED"/>
    <property type="match status" value="1"/>
</dbReference>
<dbReference type="EMBL" id="AB086100">
    <property type="protein sequence ID" value="BAC41497.1"/>
    <property type="molecule type" value="mRNA"/>
</dbReference>
<dbReference type="SMART" id="SM00389">
    <property type="entry name" value="HOX"/>
    <property type="match status" value="1"/>
</dbReference>
<protein>
    <submittedName>
        <fullName evidence="11 12">En</fullName>
    </submittedName>
</protein>
<dbReference type="GO" id="GO:0000981">
    <property type="term" value="F:DNA-binding transcription factor activity, RNA polymerase II-specific"/>
    <property type="evidence" value="ECO:0000318"/>
    <property type="project" value="GO_Central"/>
</dbReference>
<proteinExistence type="evidence at transcript level"/>
<dbReference type="GO" id="GO:0000978">
    <property type="term" value="F:RNA polymerase II cis-regulatory region sequence-specific DNA binding"/>
    <property type="evidence" value="ECO:0000318"/>
    <property type="project" value="GO_Central"/>
</dbReference>
<dbReference type="GeneTree" id="ENSGT00940000167868"/>
<name>Q8IAC7_CIOIN</name>
<dbReference type="GO" id="GO:0030182">
    <property type="term" value="P:neuron differentiation"/>
    <property type="evidence" value="ECO:0000318"/>
    <property type="project" value="GO_Central"/>
</dbReference>
<evidence type="ECO:0000313" key="11">
    <source>
        <dbReference type="EMBL" id="BAC41497.1"/>
    </source>
</evidence>
<dbReference type="GO" id="GO:0006357">
    <property type="term" value="P:regulation of transcription by RNA polymerase II"/>
    <property type="evidence" value="ECO:0000318"/>
    <property type="project" value="GO_Central"/>
</dbReference>
<reference evidence="11" key="1">
    <citation type="journal article" date="2002" name="Mech. Dev.">
        <title>Region specific gene expressions in the central nervous system of the ascidian embryo.</title>
        <authorList>
            <person name="Imai K.S."/>
            <person name="Satoh N."/>
            <person name="Satou Y."/>
        </authorList>
    </citation>
    <scope>NUCLEOTIDE SEQUENCE</scope>
</reference>
<dbReference type="RefSeq" id="NP_001027651.1">
    <property type="nucleotide sequence ID" value="NM_001032479.1"/>
</dbReference>
<dbReference type="OrthoDB" id="6159439at2759"/>
<dbReference type="CTD" id="36240"/>
<dbReference type="CDD" id="cd00086">
    <property type="entry name" value="homeodomain"/>
    <property type="match status" value="1"/>
</dbReference>
<evidence type="ECO:0000256" key="3">
    <source>
        <dbReference type="ARBA" id="ARBA00022473"/>
    </source>
</evidence>
<evidence type="ECO:0000313" key="12">
    <source>
        <dbReference type="Ensembl" id="ENSCINP00000004407.3"/>
    </source>
</evidence>
<feature type="compositionally biased region" description="Basic residues" evidence="9">
    <location>
        <begin position="242"/>
        <end position="251"/>
    </location>
</feature>
<keyword evidence="6 7" id="KW-0539">Nucleus</keyword>
<dbReference type="PROSITE" id="PS00027">
    <property type="entry name" value="HOMEOBOX_1"/>
    <property type="match status" value="1"/>
</dbReference>
<dbReference type="Ensembl" id="ENSCINT00000004407.3">
    <property type="protein sequence ID" value="ENSCINP00000004407.3"/>
    <property type="gene ID" value="ENSCING00000002157.3"/>
</dbReference>
<dbReference type="InterPro" id="IPR017970">
    <property type="entry name" value="Homeobox_CS"/>
</dbReference>
<dbReference type="GeneID" id="445653"/>
<evidence type="ECO:0000256" key="2">
    <source>
        <dbReference type="ARBA" id="ARBA00010896"/>
    </source>
</evidence>
<dbReference type="KEGG" id="cin:445653"/>
<evidence type="ECO:0000313" key="13">
    <source>
        <dbReference type="Proteomes" id="UP000008144"/>
    </source>
</evidence>
<comment type="subcellular location">
    <subcellularLocation>
        <location evidence="1 7 8">Nucleus</location>
    </subcellularLocation>
</comment>
<evidence type="ECO:0000256" key="9">
    <source>
        <dbReference type="SAM" id="MobiDB-lite"/>
    </source>
</evidence>
<dbReference type="PANTHER" id="PTHR24341">
    <property type="entry name" value="HOMEOBOX PROTEIN ENGRAILED"/>
    <property type="match status" value="1"/>
</dbReference>
<comment type="similarity">
    <text evidence="2">Belongs to the engrailed homeobox family.</text>
</comment>
<dbReference type="HOGENOM" id="CLU_823754_0_0_1"/>
<reference evidence="12" key="4">
    <citation type="submission" date="2025-05" db="UniProtKB">
        <authorList>
            <consortium name="Ensembl"/>
        </authorList>
    </citation>
    <scope>IDENTIFICATION</scope>
</reference>
<keyword evidence="13" id="KW-1185">Reference proteome</keyword>
<feature type="DNA-binding region" description="Homeobox" evidence="7">
    <location>
        <begin position="261"/>
        <end position="320"/>
    </location>
</feature>
<dbReference type="AlphaFoldDB" id="Q8IAC7"/>
<dbReference type="SUPFAM" id="SSF46689">
    <property type="entry name" value="Homeodomain-like"/>
    <property type="match status" value="1"/>
</dbReference>
<organism evidence="11">
    <name type="scientific">Ciona intestinalis</name>
    <name type="common">Transparent sea squirt</name>
    <name type="synonym">Ascidia intestinalis</name>
    <dbReference type="NCBI Taxonomy" id="7719"/>
    <lineage>
        <taxon>Eukaryota</taxon>
        <taxon>Metazoa</taxon>
        <taxon>Chordata</taxon>
        <taxon>Tunicata</taxon>
        <taxon>Ascidiacea</taxon>
        <taxon>Phlebobranchia</taxon>
        <taxon>Cionidae</taxon>
        <taxon>Ciona</taxon>
    </lineage>
</organism>
<evidence type="ECO:0000256" key="8">
    <source>
        <dbReference type="RuleBase" id="RU000682"/>
    </source>
</evidence>
<feature type="region of interest" description="Disordered" evidence="9">
    <location>
        <begin position="171"/>
        <end position="220"/>
    </location>
</feature>
<dbReference type="InterPro" id="IPR001356">
    <property type="entry name" value="HD"/>
</dbReference>
<dbReference type="Pfam" id="PF00046">
    <property type="entry name" value="Homeodomain"/>
    <property type="match status" value="1"/>
</dbReference>
<reference evidence="12" key="3">
    <citation type="journal article" date="2008" name="Genome Biol.">
        <title>Improved genome assembly and evidence-based global gene model set for the chordate Ciona intestinalis: new insight into intron and operon populations.</title>
        <authorList>
            <person name="Satou Y."/>
            <person name="Mineta K."/>
            <person name="Ogasawara M."/>
            <person name="Sasakura Y."/>
            <person name="Shoguchi E."/>
            <person name="Ueno K."/>
            <person name="Yamada L."/>
            <person name="Matsumoto J."/>
            <person name="Wasserscheid J."/>
            <person name="Dewar K."/>
            <person name="Wiley G.B."/>
            <person name="Macmil S.L."/>
            <person name="Roe B.A."/>
            <person name="Zeller R.W."/>
            <person name="Hastings K.E."/>
            <person name="Lemaire P."/>
            <person name="Lindquist E."/>
            <person name="Endo T."/>
            <person name="Hotta K."/>
            <person name="Inaba K."/>
        </authorList>
    </citation>
    <scope>NUCLEOTIDE SEQUENCE [LARGE SCALE GENOMIC DNA]</scope>
    <source>
        <strain evidence="12">wild type</strain>
    </source>
</reference>
<dbReference type="Gene3D" id="1.10.10.60">
    <property type="entry name" value="Homeodomain-like"/>
    <property type="match status" value="1"/>
</dbReference>
<dbReference type="PROSITE" id="PS50071">
    <property type="entry name" value="HOMEOBOX_2"/>
    <property type="match status" value="1"/>
</dbReference>
<dbReference type="PRINTS" id="PR00026">
    <property type="entry name" value="ENGRAILED"/>
</dbReference>
<evidence type="ECO:0000256" key="7">
    <source>
        <dbReference type="PROSITE-ProRule" id="PRU00108"/>
    </source>
</evidence>
<evidence type="ECO:0000256" key="1">
    <source>
        <dbReference type="ARBA" id="ARBA00004123"/>
    </source>
</evidence>
<dbReference type="InterPro" id="IPR019549">
    <property type="entry name" value="Homeobox-engrailed_C-terminal"/>
</dbReference>
<dbReference type="InterPro" id="IPR009057">
    <property type="entry name" value="Homeodomain-like_sf"/>
</dbReference>
<feature type="region of interest" description="Disordered" evidence="9">
    <location>
        <begin position="124"/>
        <end position="157"/>
    </location>
</feature>
<dbReference type="InterPro" id="IPR000747">
    <property type="entry name" value="HD_engrailed"/>
</dbReference>
<dbReference type="OMA" id="NTRLPNF"/>
<gene>
    <name evidence="11" type="primary">Ci-En</name>
    <name evidence="12" type="synonym">en</name>
</gene>
<feature type="compositionally biased region" description="Basic and acidic residues" evidence="9">
    <location>
        <begin position="131"/>
        <end position="151"/>
    </location>
</feature>
<feature type="compositionally biased region" description="Polar residues" evidence="9">
    <location>
        <begin position="195"/>
        <end position="215"/>
    </location>
</feature>
<evidence type="ECO:0000259" key="10">
    <source>
        <dbReference type="PROSITE" id="PS50071"/>
    </source>
</evidence>
<accession>A0A1W2VN63</accession>
<evidence type="ECO:0000256" key="5">
    <source>
        <dbReference type="ARBA" id="ARBA00023155"/>
    </source>
</evidence>
<keyword evidence="4 7" id="KW-0238">DNA-binding</keyword>
<dbReference type="GO" id="GO:0005634">
    <property type="term" value="C:nucleus"/>
    <property type="evidence" value="ECO:0000318"/>
    <property type="project" value="GO_Central"/>
</dbReference>
<dbReference type="Pfam" id="PF10525">
    <property type="entry name" value="Engrail_1_C_sig"/>
    <property type="match status" value="1"/>
</dbReference>
<dbReference type="STRING" id="7719.ENSCINP00000004407"/>
<dbReference type="InterPro" id="IPR050720">
    <property type="entry name" value="Engrailed_Homeobox_TFs"/>
</dbReference>
<dbReference type="Proteomes" id="UP000008144">
    <property type="component" value="Chromosome 7"/>
</dbReference>
<dbReference type="EMBL" id="EAAA01002391">
    <property type="status" value="NOT_ANNOTATED_CDS"/>
    <property type="molecule type" value="Genomic_DNA"/>
</dbReference>
<feature type="region of interest" description="Disordered" evidence="9">
    <location>
        <begin position="237"/>
        <end position="258"/>
    </location>
</feature>